<dbReference type="InterPro" id="IPR001646">
    <property type="entry name" value="5peptide_repeat"/>
</dbReference>
<reference evidence="2 3" key="1">
    <citation type="submission" date="2019-02" db="EMBL/GenBank/DDBJ databases">
        <title>Deep-cultivation of Planctomycetes and their phenomic and genomic characterization uncovers novel biology.</title>
        <authorList>
            <person name="Wiegand S."/>
            <person name="Jogler M."/>
            <person name="Boedeker C."/>
            <person name="Pinto D."/>
            <person name="Vollmers J."/>
            <person name="Rivas-Marin E."/>
            <person name="Kohn T."/>
            <person name="Peeters S.H."/>
            <person name="Heuer A."/>
            <person name="Rast P."/>
            <person name="Oberbeckmann S."/>
            <person name="Bunk B."/>
            <person name="Jeske O."/>
            <person name="Meyerdierks A."/>
            <person name="Storesund J.E."/>
            <person name="Kallscheuer N."/>
            <person name="Luecker S."/>
            <person name="Lage O.M."/>
            <person name="Pohl T."/>
            <person name="Merkel B.J."/>
            <person name="Hornburger P."/>
            <person name="Mueller R.-W."/>
            <person name="Bruemmer F."/>
            <person name="Labrenz M."/>
            <person name="Spormann A.M."/>
            <person name="Op den Camp H."/>
            <person name="Overmann J."/>
            <person name="Amann R."/>
            <person name="Jetten M.S.M."/>
            <person name="Mascher T."/>
            <person name="Medema M.H."/>
            <person name="Devos D.P."/>
            <person name="Kaster A.-K."/>
            <person name="Ovreas L."/>
            <person name="Rohde M."/>
            <person name="Galperin M.Y."/>
            <person name="Jogler C."/>
        </authorList>
    </citation>
    <scope>NUCLEOTIDE SEQUENCE [LARGE SCALE GENOMIC DNA]</scope>
    <source>
        <strain evidence="2 3">TBK1r</strain>
    </source>
</reference>
<dbReference type="PANTHER" id="PTHR14136:SF17">
    <property type="entry name" value="BTB_POZ DOMAIN-CONTAINING PROTEIN KCTD9"/>
    <property type="match status" value="1"/>
</dbReference>
<evidence type="ECO:0000313" key="3">
    <source>
        <dbReference type="Proteomes" id="UP000318081"/>
    </source>
</evidence>
<keyword evidence="3" id="KW-1185">Reference proteome</keyword>
<evidence type="ECO:0000313" key="2">
    <source>
        <dbReference type="EMBL" id="QDV87233.1"/>
    </source>
</evidence>
<name>A0ABX5XYW9_9BACT</name>
<gene>
    <name evidence="2" type="primary">pipB2</name>
    <name evidence="2" type="ORF">TBK1r_62620</name>
</gene>
<dbReference type="Gene3D" id="2.160.20.80">
    <property type="entry name" value="E3 ubiquitin-protein ligase SopA"/>
    <property type="match status" value="3"/>
</dbReference>
<protein>
    <submittedName>
        <fullName evidence="2">Secreted effector protein pipB2</fullName>
    </submittedName>
</protein>
<dbReference type="Proteomes" id="UP000318081">
    <property type="component" value="Chromosome"/>
</dbReference>
<feature type="compositionally biased region" description="Basic and acidic residues" evidence="1">
    <location>
        <begin position="371"/>
        <end position="380"/>
    </location>
</feature>
<dbReference type="PANTHER" id="PTHR14136">
    <property type="entry name" value="BTB_POZ DOMAIN-CONTAINING PROTEIN KCTD9"/>
    <property type="match status" value="1"/>
</dbReference>
<proteinExistence type="predicted"/>
<dbReference type="InterPro" id="IPR051082">
    <property type="entry name" value="Pentapeptide-BTB/POZ_domain"/>
</dbReference>
<dbReference type="SUPFAM" id="SSF141571">
    <property type="entry name" value="Pentapeptide repeat-like"/>
    <property type="match status" value="3"/>
</dbReference>
<dbReference type="RefSeq" id="WP_419580522.1">
    <property type="nucleotide sequence ID" value="NZ_CP036432.1"/>
</dbReference>
<feature type="region of interest" description="Disordered" evidence="1">
    <location>
        <begin position="353"/>
        <end position="380"/>
    </location>
</feature>
<accession>A0ABX5XYW9</accession>
<sequence length="622" mass="68257">MIQPVLSPVAPRVVSPISGDVTPLVDQIEGLLGRGKPIRVRLEGEGRTGALKHLAAAFPEPMAADRLHLDDESQPFELGDAVVTVVTSKLIVCDLVLKLCAWSRDDFIEYLLAVHPDRCRSVMSRLNDANLRYASGSPAVWRLILDRMAADPNVCEIESIVVDEVHRRIGDQVRSRALADMMLMHSAEAFGMFPLADVLPESVGQILSQADVAMAFTNERFVGRLRSSDVADVQTLMSYRWPWERLQSIAKLIDKSDQIQGNLSKAFADGRSSSAATSATLLCLCDPQWKPSGQQLCLCGGRFDNAVWPEIDLRSADLNGARFCNANLTRARFDGACLRSVDFSGAVLRHADLSQPSRNPDHPAATGVEAGEDRHRQRKAAEEVRPAVRDIVTGSFRNADLSHANLSGRCFRHCDLIDADLTGVRAHGVLFEEAAIDGADVRSGDFSQSRFLKMDFQNTTIDDASFYCSDFLQVNLDAVTAANVSFQHCGLSYASMTASTLTACNFHDATLVNAKLAEINWQDCDLRDADLRGCTFHLGSTRCGLVGSPYPSHGTRTGFYTDDFDEQYFKSPEVIRKANLSGSDLRGADISGVDFYLVDLRDAKFDPDQRKQFVATGAILDD</sequence>
<organism evidence="2 3">
    <name type="scientific">Stieleria magnilauensis</name>
    <dbReference type="NCBI Taxonomy" id="2527963"/>
    <lineage>
        <taxon>Bacteria</taxon>
        <taxon>Pseudomonadati</taxon>
        <taxon>Planctomycetota</taxon>
        <taxon>Planctomycetia</taxon>
        <taxon>Pirellulales</taxon>
        <taxon>Pirellulaceae</taxon>
        <taxon>Stieleria</taxon>
    </lineage>
</organism>
<dbReference type="EMBL" id="CP036432">
    <property type="protein sequence ID" value="QDV87233.1"/>
    <property type="molecule type" value="Genomic_DNA"/>
</dbReference>
<dbReference type="Pfam" id="PF00805">
    <property type="entry name" value="Pentapeptide"/>
    <property type="match status" value="4"/>
</dbReference>
<evidence type="ECO:0000256" key="1">
    <source>
        <dbReference type="SAM" id="MobiDB-lite"/>
    </source>
</evidence>